<feature type="region of interest" description="Disordered" evidence="1">
    <location>
        <begin position="61"/>
        <end position="86"/>
    </location>
</feature>
<dbReference type="AlphaFoldDB" id="A0AA88PBP6"/>
<evidence type="ECO:0000313" key="3">
    <source>
        <dbReference type="Proteomes" id="UP001187343"/>
    </source>
</evidence>
<protein>
    <submittedName>
        <fullName evidence="2">Uncharacterized protein</fullName>
    </submittedName>
</protein>
<comment type="caution">
    <text evidence="2">The sequence shown here is derived from an EMBL/GenBank/DDBJ whole genome shotgun (WGS) entry which is preliminary data.</text>
</comment>
<gene>
    <name evidence="2" type="ORF">Q8A67_017779</name>
</gene>
<name>A0AA88PBP6_9TELE</name>
<feature type="compositionally biased region" description="Polar residues" evidence="1">
    <location>
        <begin position="69"/>
        <end position="86"/>
    </location>
</feature>
<accession>A0AA88PBP6</accession>
<sequence length="86" mass="9067">MESHSTAICAQTVKAVTWIRRFSKAPRLCFHAVCVTQASSTHNASGRGISRASVEVTIPSKGRPEDTLHQTTVNFTPSPVGSTGGG</sequence>
<reference evidence="2" key="1">
    <citation type="submission" date="2023-08" db="EMBL/GenBank/DDBJ databases">
        <title>Chromosome-level Genome Assembly of mud carp (Cirrhinus molitorella).</title>
        <authorList>
            <person name="Liu H."/>
        </authorList>
    </citation>
    <scope>NUCLEOTIDE SEQUENCE</scope>
    <source>
        <strain evidence="2">Prfri</strain>
        <tissue evidence="2">Muscle</tissue>
    </source>
</reference>
<organism evidence="2 3">
    <name type="scientific">Cirrhinus molitorella</name>
    <name type="common">mud carp</name>
    <dbReference type="NCBI Taxonomy" id="172907"/>
    <lineage>
        <taxon>Eukaryota</taxon>
        <taxon>Metazoa</taxon>
        <taxon>Chordata</taxon>
        <taxon>Craniata</taxon>
        <taxon>Vertebrata</taxon>
        <taxon>Euteleostomi</taxon>
        <taxon>Actinopterygii</taxon>
        <taxon>Neopterygii</taxon>
        <taxon>Teleostei</taxon>
        <taxon>Ostariophysi</taxon>
        <taxon>Cypriniformes</taxon>
        <taxon>Cyprinidae</taxon>
        <taxon>Labeoninae</taxon>
        <taxon>Labeonini</taxon>
        <taxon>Cirrhinus</taxon>
    </lineage>
</organism>
<evidence type="ECO:0000313" key="2">
    <source>
        <dbReference type="EMBL" id="KAK2884142.1"/>
    </source>
</evidence>
<proteinExistence type="predicted"/>
<keyword evidence="3" id="KW-1185">Reference proteome</keyword>
<dbReference type="Proteomes" id="UP001187343">
    <property type="component" value="Unassembled WGS sequence"/>
</dbReference>
<dbReference type="EMBL" id="JAUYZG010000017">
    <property type="protein sequence ID" value="KAK2884142.1"/>
    <property type="molecule type" value="Genomic_DNA"/>
</dbReference>
<evidence type="ECO:0000256" key="1">
    <source>
        <dbReference type="SAM" id="MobiDB-lite"/>
    </source>
</evidence>